<gene>
    <name evidence="1" type="ORF">T05_1007</name>
</gene>
<evidence type="ECO:0000313" key="2">
    <source>
        <dbReference type="Proteomes" id="UP000055048"/>
    </source>
</evidence>
<dbReference type="EMBL" id="JYDJ01000039">
    <property type="protein sequence ID" value="KRX47738.1"/>
    <property type="molecule type" value="Genomic_DNA"/>
</dbReference>
<evidence type="ECO:0000313" key="1">
    <source>
        <dbReference type="EMBL" id="KRX47738.1"/>
    </source>
</evidence>
<comment type="caution">
    <text evidence="1">The sequence shown here is derived from an EMBL/GenBank/DDBJ whole genome shotgun (WGS) entry which is preliminary data.</text>
</comment>
<organism evidence="1 2">
    <name type="scientific">Trichinella murrelli</name>
    <dbReference type="NCBI Taxonomy" id="144512"/>
    <lineage>
        <taxon>Eukaryota</taxon>
        <taxon>Metazoa</taxon>
        <taxon>Ecdysozoa</taxon>
        <taxon>Nematoda</taxon>
        <taxon>Enoplea</taxon>
        <taxon>Dorylaimia</taxon>
        <taxon>Trichinellida</taxon>
        <taxon>Trichinellidae</taxon>
        <taxon>Trichinella</taxon>
    </lineage>
</organism>
<keyword evidence="2" id="KW-1185">Reference proteome</keyword>
<accession>A0A0V0U945</accession>
<sequence length="81" mass="8961">MNQLPHEACFVIILGSLNGHLNCPNCLVPDSEMNCLQQHTWSLACESTKRLKHMLALPFKICTPLHGGLTTYLALIKDANS</sequence>
<reference evidence="1 2" key="1">
    <citation type="submission" date="2015-01" db="EMBL/GenBank/DDBJ databases">
        <title>Evolution of Trichinella species and genotypes.</title>
        <authorList>
            <person name="Korhonen P.K."/>
            <person name="Edoardo P."/>
            <person name="Giuseppe L.R."/>
            <person name="Gasser R.B."/>
        </authorList>
    </citation>
    <scope>NUCLEOTIDE SEQUENCE [LARGE SCALE GENOMIC DNA]</scope>
    <source>
        <strain evidence="1">ISS417</strain>
    </source>
</reference>
<name>A0A0V0U945_9BILA</name>
<dbReference type="Proteomes" id="UP000055048">
    <property type="component" value="Unassembled WGS sequence"/>
</dbReference>
<dbReference type="AlphaFoldDB" id="A0A0V0U945"/>
<proteinExistence type="predicted"/>
<protein>
    <submittedName>
        <fullName evidence="1">Uncharacterized protein</fullName>
    </submittedName>
</protein>